<proteinExistence type="predicted"/>
<evidence type="ECO:0000313" key="3">
    <source>
        <dbReference type="WBParaSite" id="SRAE_2000060700.1"/>
    </source>
</evidence>
<dbReference type="GeneID" id="36378297"/>
<dbReference type="CTD" id="36378297"/>
<dbReference type="WBParaSite" id="SRAE_2000060700.1">
    <property type="protein sequence ID" value="SRAE_2000060700.1"/>
    <property type="gene ID" value="WBGene00260803"/>
</dbReference>
<organism evidence="1">
    <name type="scientific">Strongyloides ratti</name>
    <name type="common">Parasitic roundworm</name>
    <dbReference type="NCBI Taxonomy" id="34506"/>
    <lineage>
        <taxon>Eukaryota</taxon>
        <taxon>Metazoa</taxon>
        <taxon>Ecdysozoa</taxon>
        <taxon>Nematoda</taxon>
        <taxon>Chromadorea</taxon>
        <taxon>Rhabditida</taxon>
        <taxon>Tylenchina</taxon>
        <taxon>Panagrolaimomorpha</taxon>
        <taxon>Strongyloidoidea</taxon>
        <taxon>Strongyloididae</taxon>
        <taxon>Strongyloides</taxon>
    </lineage>
</organism>
<keyword evidence="2" id="KW-1185">Reference proteome</keyword>
<dbReference type="Proteomes" id="UP000035682">
    <property type="component" value="Unplaced"/>
</dbReference>
<dbReference type="AlphaFoldDB" id="A0A090LCT1"/>
<reference evidence="3" key="2">
    <citation type="submission" date="2020-12" db="UniProtKB">
        <authorList>
            <consortium name="WormBaseParasite"/>
        </authorList>
    </citation>
    <scope>IDENTIFICATION</scope>
</reference>
<reference evidence="1 2" key="1">
    <citation type="submission" date="2014-09" db="EMBL/GenBank/DDBJ databases">
        <authorList>
            <person name="Martin A.A."/>
        </authorList>
    </citation>
    <scope>NUCLEOTIDE SEQUENCE</scope>
    <source>
        <strain evidence="2">ED321</strain>
        <strain evidence="1">ED321 Heterogonic</strain>
    </source>
</reference>
<accession>A0A090LCT1</accession>
<dbReference type="WormBase" id="SRAE_2000060700">
    <property type="protein sequence ID" value="SRP05041"/>
    <property type="gene ID" value="WBGene00260803"/>
</dbReference>
<gene>
    <name evidence="1 3 4" type="ORF">SRAE_2000060700</name>
</gene>
<evidence type="ECO:0000313" key="4">
    <source>
        <dbReference type="WormBase" id="SRAE_2000060700"/>
    </source>
</evidence>
<evidence type="ECO:0000313" key="1">
    <source>
        <dbReference type="EMBL" id="CEF65933.1"/>
    </source>
</evidence>
<dbReference type="EMBL" id="LN609529">
    <property type="protein sequence ID" value="CEF65933.1"/>
    <property type="molecule type" value="Genomic_DNA"/>
</dbReference>
<dbReference type="RefSeq" id="XP_024505133.1">
    <property type="nucleotide sequence ID" value="XM_024651457.1"/>
</dbReference>
<protein>
    <submittedName>
        <fullName evidence="1 3">Uncharacterized protein</fullName>
    </submittedName>
</protein>
<sequence length="72" mass="8611">MQNKNICYSYFSPSLKENYSKNYTVLNKDDIYSIVNMDYKKFLNYSNLQNGIIEIYLLTENFCIDSMKKLLN</sequence>
<evidence type="ECO:0000313" key="2">
    <source>
        <dbReference type="Proteomes" id="UP000035682"/>
    </source>
</evidence>
<name>A0A090LCT1_STRRB</name>